<keyword evidence="1" id="KW-0472">Membrane</keyword>
<accession>A0A3P6R316</accession>
<dbReference type="AlphaFoldDB" id="A0A3P6R316"/>
<keyword evidence="3" id="KW-1185">Reference proteome</keyword>
<feature type="transmembrane region" description="Helical" evidence="1">
    <location>
        <begin position="12"/>
        <end position="31"/>
    </location>
</feature>
<keyword evidence="1" id="KW-0812">Transmembrane</keyword>
<evidence type="ECO:0000313" key="2">
    <source>
        <dbReference type="EMBL" id="VDK53007.1"/>
    </source>
</evidence>
<proteinExistence type="predicted"/>
<dbReference type="EMBL" id="UYRU01017658">
    <property type="protein sequence ID" value="VDK53007.1"/>
    <property type="molecule type" value="Genomic_DNA"/>
</dbReference>
<sequence>MIYLWASSGCTFATIICGFAVIDKFIIFGAFRTRLWTGHASWDEVLDLYGRGLGLSPVEVLTPESLNVMLSALVLHFVDRRE</sequence>
<protein>
    <submittedName>
        <fullName evidence="2">Uncharacterized protein</fullName>
    </submittedName>
</protein>
<name>A0A3P6R316_DIBLA</name>
<dbReference type="Proteomes" id="UP000281553">
    <property type="component" value="Unassembled WGS sequence"/>
</dbReference>
<gene>
    <name evidence="2" type="ORF">DILT_LOCUS1947</name>
</gene>
<evidence type="ECO:0000256" key="1">
    <source>
        <dbReference type="SAM" id="Phobius"/>
    </source>
</evidence>
<organism evidence="2 3">
    <name type="scientific">Dibothriocephalus latus</name>
    <name type="common">Fish tapeworm</name>
    <name type="synonym">Diphyllobothrium latum</name>
    <dbReference type="NCBI Taxonomy" id="60516"/>
    <lineage>
        <taxon>Eukaryota</taxon>
        <taxon>Metazoa</taxon>
        <taxon>Spiralia</taxon>
        <taxon>Lophotrochozoa</taxon>
        <taxon>Platyhelminthes</taxon>
        <taxon>Cestoda</taxon>
        <taxon>Eucestoda</taxon>
        <taxon>Diphyllobothriidea</taxon>
        <taxon>Diphyllobothriidae</taxon>
        <taxon>Dibothriocephalus</taxon>
    </lineage>
</organism>
<keyword evidence="1" id="KW-1133">Transmembrane helix</keyword>
<evidence type="ECO:0000313" key="3">
    <source>
        <dbReference type="Proteomes" id="UP000281553"/>
    </source>
</evidence>
<reference evidence="2 3" key="1">
    <citation type="submission" date="2018-11" db="EMBL/GenBank/DDBJ databases">
        <authorList>
            <consortium name="Pathogen Informatics"/>
        </authorList>
    </citation>
    <scope>NUCLEOTIDE SEQUENCE [LARGE SCALE GENOMIC DNA]</scope>
</reference>